<sequence length="69" mass="7538">MATDTRGFAQIGMRRTETRVPFRFLIPKDRSVTTQQFPAASRKPLTLLQLLGIIGAAGLIASVLLNLVV</sequence>
<proteinExistence type="predicted"/>
<evidence type="ECO:0000256" key="1">
    <source>
        <dbReference type="SAM" id="Phobius"/>
    </source>
</evidence>
<accession>A0ABZ0ELG9</accession>
<feature type="transmembrane region" description="Helical" evidence="1">
    <location>
        <begin position="47"/>
        <end position="68"/>
    </location>
</feature>
<keyword evidence="1" id="KW-1133">Transmembrane helix</keyword>
<evidence type="ECO:0000313" key="3">
    <source>
        <dbReference type="Proteomes" id="UP001302652"/>
    </source>
</evidence>
<keyword evidence="1" id="KW-0812">Transmembrane</keyword>
<dbReference type="EMBL" id="CP136512">
    <property type="protein sequence ID" value="WOD16943.1"/>
    <property type="molecule type" value="Genomic_DNA"/>
</dbReference>
<keyword evidence="3" id="KW-1185">Reference proteome</keyword>
<dbReference type="Proteomes" id="UP001302652">
    <property type="component" value="Chromosome 2"/>
</dbReference>
<gene>
    <name evidence="2" type="ORF">RW095_13835</name>
</gene>
<reference evidence="2 3" key="1">
    <citation type="submission" date="2023-10" db="EMBL/GenBank/DDBJ databases">
        <title>Surface-active antibiotics is a multifunctional adaptation for post-fire microbes.</title>
        <authorList>
            <person name="Liu M.D."/>
            <person name="Du Y."/>
            <person name="Koupaei S.K."/>
            <person name="Kim N.R."/>
            <person name="Zhang W."/>
            <person name="Traxler M.F."/>
        </authorList>
    </citation>
    <scope>NUCLEOTIDE SEQUENCE [LARGE SCALE GENOMIC DNA]</scope>
    <source>
        <strain evidence="2 3">F3</strain>
    </source>
</reference>
<protein>
    <submittedName>
        <fullName evidence="2">Uncharacterized protein</fullName>
    </submittedName>
</protein>
<dbReference type="RefSeq" id="WP_317019532.1">
    <property type="nucleotide sequence ID" value="NZ_CP136512.1"/>
</dbReference>
<name>A0ABZ0ELG9_9BURK</name>
<keyword evidence="1" id="KW-0472">Membrane</keyword>
<evidence type="ECO:0000313" key="2">
    <source>
        <dbReference type="EMBL" id="WOD16943.1"/>
    </source>
</evidence>
<organism evidence="2 3">
    <name type="scientific">Paraburkholderia kirstenboschensis</name>
    <dbReference type="NCBI Taxonomy" id="1245436"/>
    <lineage>
        <taxon>Bacteria</taxon>
        <taxon>Pseudomonadati</taxon>
        <taxon>Pseudomonadota</taxon>
        <taxon>Betaproteobacteria</taxon>
        <taxon>Burkholderiales</taxon>
        <taxon>Burkholderiaceae</taxon>
        <taxon>Paraburkholderia</taxon>
    </lineage>
</organism>